<dbReference type="EMBL" id="CP003190">
    <property type="protein sequence ID" value="AGL86198.1"/>
    <property type="molecule type" value="Genomic_DNA"/>
</dbReference>
<dbReference type="eggNOG" id="COG4266">
    <property type="taxonomic scope" value="Bacteria"/>
</dbReference>
<dbReference type="GO" id="GO:0006144">
    <property type="term" value="P:purine nucleobase metabolic process"/>
    <property type="evidence" value="ECO:0007669"/>
    <property type="project" value="UniProtKB-KW"/>
</dbReference>
<dbReference type="Gene3D" id="2.60.120.260">
    <property type="entry name" value="Galactose-binding domain-like"/>
    <property type="match status" value="2"/>
</dbReference>
<proteinExistence type="inferred from homology"/>
<feature type="region of interest" description="Disordered" evidence="5">
    <location>
        <begin position="1"/>
        <end position="64"/>
    </location>
</feature>
<dbReference type="GO" id="GO:0000256">
    <property type="term" value="P:allantoin catabolic process"/>
    <property type="evidence" value="ECO:0007669"/>
    <property type="project" value="UniProtKB-UniRule"/>
</dbReference>
<evidence type="ECO:0000256" key="1">
    <source>
        <dbReference type="ARBA" id="ARBA00009242"/>
    </source>
</evidence>
<dbReference type="GO" id="GO:0004037">
    <property type="term" value="F:allantoicase activity"/>
    <property type="evidence" value="ECO:0007669"/>
    <property type="project" value="UniProtKB-UniRule"/>
</dbReference>
<reference evidence="8" key="1">
    <citation type="journal article" date="2014" name="Genome Announc.">
        <title>Full-genome sequence of the plant growth-promoting bacterium Pseudomonas protegens CHA0.</title>
        <authorList>
            <person name="Jousset A."/>
            <person name="Schuldes J."/>
            <person name="Keel C."/>
            <person name="Maurhofer M."/>
            <person name="Daniel R."/>
            <person name="Scheu S."/>
            <person name="Thuermer A."/>
        </authorList>
    </citation>
    <scope>NUCLEOTIDE SEQUENCE [LARGE SCALE GENOMIC DNA]</scope>
    <source>
        <strain evidence="8">DSM 19095 / LMG 27888 / CFBP 6595 / CHA0</strain>
    </source>
</reference>
<evidence type="ECO:0000256" key="4">
    <source>
        <dbReference type="HAMAP-Rule" id="MF_00813"/>
    </source>
</evidence>
<evidence type="ECO:0000256" key="2">
    <source>
        <dbReference type="ARBA" id="ARBA00022631"/>
    </source>
</evidence>
<dbReference type="HOGENOM" id="CLU_038797_1_2_6"/>
<feature type="domain" description="Allantoicase" evidence="6">
    <location>
        <begin position="290"/>
        <end position="432"/>
    </location>
</feature>
<keyword evidence="2 4" id="KW-0659">Purine metabolism</keyword>
<gene>
    <name evidence="4 7" type="primary">alc</name>
    <name evidence="7" type="ORF">PFLCHA0_c44390</name>
</gene>
<comment type="pathway">
    <text evidence="4">Nitrogen metabolism; (S)-allantoin degradation; (S)-ureidoglycolate from allantoate (aminidohydrolase route): step 1/1.</text>
</comment>
<comment type="catalytic activity">
    <reaction evidence="4">
        <text>allantoate + H2O = (S)-ureidoglycolate + urea</text>
        <dbReference type="Rhea" id="RHEA:11016"/>
        <dbReference type="ChEBI" id="CHEBI:15377"/>
        <dbReference type="ChEBI" id="CHEBI:16199"/>
        <dbReference type="ChEBI" id="CHEBI:17536"/>
        <dbReference type="ChEBI" id="CHEBI:57296"/>
        <dbReference type="EC" id="3.5.3.4"/>
    </reaction>
</comment>
<dbReference type="PANTHER" id="PTHR12045">
    <property type="entry name" value="ALLANTOICASE"/>
    <property type="match status" value="1"/>
</dbReference>
<dbReference type="NCBIfam" id="TIGR02961">
    <property type="entry name" value="allantoicase"/>
    <property type="match status" value="1"/>
</dbReference>
<dbReference type="AlphaFoldDB" id="A0A2C9ERQ5"/>
<dbReference type="SUPFAM" id="SSF49785">
    <property type="entry name" value="Galactose-binding domain-like"/>
    <property type="match status" value="2"/>
</dbReference>
<dbReference type="PANTHER" id="PTHR12045:SF3">
    <property type="entry name" value="INACTIVE ALLANTOICASE-RELATED"/>
    <property type="match status" value="1"/>
</dbReference>
<dbReference type="Proteomes" id="UP000013940">
    <property type="component" value="Chromosome"/>
</dbReference>
<organism evidence="7 8">
    <name type="scientific">Pseudomonas protegens (strain DSM 19095 / LMG 27888 / CFBP 6595 / CHA0)</name>
    <dbReference type="NCBI Taxonomy" id="1124983"/>
    <lineage>
        <taxon>Bacteria</taxon>
        <taxon>Pseudomonadati</taxon>
        <taxon>Pseudomonadota</taxon>
        <taxon>Gammaproteobacteria</taxon>
        <taxon>Pseudomonadales</taxon>
        <taxon>Pseudomonadaceae</taxon>
        <taxon>Pseudomonas</taxon>
    </lineage>
</organism>
<comment type="similarity">
    <text evidence="1 4">Belongs to the allantoicase family.</text>
</comment>
<sequence>MHRRRVPALHRAQRRLQGQVQVSLHHGGEGQQSAPDPRRIRNPHPQLGGHRVQMRTGRNQQDRPVPLADPVAIARLARESTCIDAFPRASRAPRPLNSRQTRRMKTNAVAFEKFVNLADARLGTKIISVTDDWFADANRLFQPTPAVWKEGVFDDNGKWMDGWESRRKRFEGYDTAVIRLGVAGSIKGVDIDTSFFTGNFPPSASLEACFLAAGEPDENTQWTEVLSAVELQGNSHHYHEIHNHQPFSHLRFNIYPDGGVARLRVYGIPYRDWSAIGDDEQVDLAAALNGGRALACSDEHFGRMGNLLNPGRGINMGDGWETARRRTPGNDWVIIALGHAGEIEKIIVDTLHFKGNYPDSCSIQGAFVKGGTDSQIETQSLFWRELLPSQKLEMHAEHSFVEQIRALGAITHVRLNVFPDGGVSRLRLLGKVKK</sequence>
<protein>
    <recommendedName>
        <fullName evidence="4">Probable allantoicase</fullName>
        <ecNumber evidence="4">3.5.3.4</ecNumber>
    </recommendedName>
    <alternativeName>
        <fullName evidence="4">Allantoate amidinohydrolase</fullName>
    </alternativeName>
</protein>
<feature type="domain" description="Allantoicase" evidence="6">
    <location>
        <begin position="123"/>
        <end position="268"/>
    </location>
</feature>
<dbReference type="FunFam" id="2.60.120.260:FF:000090">
    <property type="entry name" value="Probable allantoicase"/>
    <property type="match status" value="1"/>
</dbReference>
<dbReference type="EC" id="3.5.3.4" evidence="4"/>
<evidence type="ECO:0000256" key="3">
    <source>
        <dbReference type="ARBA" id="ARBA00022801"/>
    </source>
</evidence>
<name>A0A2C9ERQ5_PSEPH</name>
<evidence type="ECO:0000256" key="5">
    <source>
        <dbReference type="SAM" id="MobiDB-lite"/>
    </source>
</evidence>
<feature type="compositionally biased region" description="Basic residues" evidence="5">
    <location>
        <begin position="1"/>
        <end position="14"/>
    </location>
</feature>
<evidence type="ECO:0000259" key="6">
    <source>
        <dbReference type="Pfam" id="PF03561"/>
    </source>
</evidence>
<dbReference type="KEGG" id="pprc:PFLCHA0_c44390"/>
<dbReference type="InterPro" id="IPR008979">
    <property type="entry name" value="Galactose-bd-like_sf"/>
</dbReference>
<keyword evidence="3 4" id="KW-0378">Hydrolase</keyword>
<accession>A0A2C9ERQ5</accession>
<evidence type="ECO:0000313" key="7">
    <source>
        <dbReference type="EMBL" id="AGL86198.1"/>
    </source>
</evidence>
<dbReference type="InterPro" id="IPR015908">
    <property type="entry name" value="Allantoicase_dom"/>
</dbReference>
<evidence type="ECO:0000313" key="8">
    <source>
        <dbReference type="Proteomes" id="UP000013940"/>
    </source>
</evidence>
<dbReference type="FunFam" id="2.60.120.260:FF:000059">
    <property type="entry name" value="Probable allantoicase"/>
    <property type="match status" value="1"/>
</dbReference>
<dbReference type="InterPro" id="IPR005164">
    <property type="entry name" value="Allantoicase"/>
</dbReference>
<dbReference type="UniPathway" id="UPA00395">
    <property type="reaction ID" value="UER00654"/>
</dbReference>
<dbReference type="HAMAP" id="MF_00813">
    <property type="entry name" value="Allantoicase"/>
    <property type="match status" value="1"/>
</dbReference>
<dbReference type="Pfam" id="PF03561">
    <property type="entry name" value="Allantoicase"/>
    <property type="match status" value="2"/>
</dbReference>